<proteinExistence type="predicted"/>
<organism evidence="1">
    <name type="scientific">Podoviridae sp. ct1h53</name>
    <dbReference type="NCBI Taxonomy" id="2826536"/>
    <lineage>
        <taxon>Viruses</taxon>
        <taxon>Duplodnaviria</taxon>
        <taxon>Heunggongvirae</taxon>
        <taxon>Uroviricota</taxon>
        <taxon>Caudoviricetes</taxon>
    </lineage>
</organism>
<sequence length="30" mass="3766">MRKLYKIRIEADDETIFYAHIQREKVMVRI</sequence>
<name>A0A8S5MH20_9CAUD</name>
<protein>
    <submittedName>
        <fullName evidence="1">Uncharacterized protein</fullName>
    </submittedName>
</protein>
<accession>A0A8S5MH20</accession>
<reference evidence="1" key="1">
    <citation type="journal article" date="2021" name="Proc. Natl. Acad. Sci. U.S.A.">
        <title>A Catalog of Tens of Thousands of Viruses from Human Metagenomes Reveals Hidden Associations with Chronic Diseases.</title>
        <authorList>
            <person name="Tisza M.J."/>
            <person name="Buck C.B."/>
        </authorList>
    </citation>
    <scope>NUCLEOTIDE SEQUENCE</scope>
    <source>
        <strain evidence="1">Ct1h53</strain>
    </source>
</reference>
<evidence type="ECO:0000313" key="1">
    <source>
        <dbReference type="EMBL" id="DAD81504.1"/>
    </source>
</evidence>
<dbReference type="EMBL" id="BK014902">
    <property type="protein sequence ID" value="DAD81504.1"/>
    <property type="molecule type" value="Genomic_DNA"/>
</dbReference>